<evidence type="ECO:0000313" key="2">
    <source>
        <dbReference type="EMBL" id="TQV69709.1"/>
    </source>
</evidence>
<dbReference type="AlphaFoldDB" id="A0A545SXP0"/>
<dbReference type="OrthoDB" id="7068838at2"/>
<gene>
    <name evidence="2" type="ORF">FKG94_23245</name>
</gene>
<feature type="chain" id="PRO_5021844597" evidence="1">
    <location>
        <begin position="21"/>
        <end position="105"/>
    </location>
</feature>
<accession>A0A545SXP0</accession>
<dbReference type="Proteomes" id="UP000319732">
    <property type="component" value="Unassembled WGS sequence"/>
</dbReference>
<sequence length="105" mass="11461">MKKFILIIFTLTILSLPTFSATEFYGNVKGFYVNSSGVVLVTLDNGSTTPECGNSWQFTFSVSDNGAKEWISMLLTARASGSIIKVGYGPNPSGSCSVQYFYFQD</sequence>
<evidence type="ECO:0000313" key="3">
    <source>
        <dbReference type="Proteomes" id="UP000319732"/>
    </source>
</evidence>
<feature type="signal peptide" evidence="1">
    <location>
        <begin position="1"/>
        <end position="20"/>
    </location>
</feature>
<organism evidence="2 3">
    <name type="scientific">Exilibacterium tricleocarpae</name>
    <dbReference type="NCBI Taxonomy" id="2591008"/>
    <lineage>
        <taxon>Bacteria</taxon>
        <taxon>Pseudomonadati</taxon>
        <taxon>Pseudomonadota</taxon>
        <taxon>Gammaproteobacteria</taxon>
        <taxon>Cellvibrionales</taxon>
        <taxon>Cellvibrionaceae</taxon>
        <taxon>Exilibacterium</taxon>
    </lineage>
</organism>
<comment type="caution">
    <text evidence="2">The sequence shown here is derived from an EMBL/GenBank/DDBJ whole genome shotgun (WGS) entry which is preliminary data.</text>
</comment>
<dbReference type="RefSeq" id="WP_142929348.1">
    <property type="nucleotide sequence ID" value="NZ_ML660105.1"/>
</dbReference>
<dbReference type="EMBL" id="VHSG01000027">
    <property type="protein sequence ID" value="TQV69709.1"/>
    <property type="molecule type" value="Genomic_DNA"/>
</dbReference>
<evidence type="ECO:0000256" key="1">
    <source>
        <dbReference type="SAM" id="SignalP"/>
    </source>
</evidence>
<keyword evidence="3" id="KW-1185">Reference proteome</keyword>
<keyword evidence="1" id="KW-0732">Signal</keyword>
<proteinExistence type="predicted"/>
<reference evidence="2 3" key="1">
    <citation type="submission" date="2019-06" db="EMBL/GenBank/DDBJ databases">
        <title>Whole genome sequence for Cellvibrionaceae sp. R142.</title>
        <authorList>
            <person name="Wang G."/>
        </authorList>
    </citation>
    <scope>NUCLEOTIDE SEQUENCE [LARGE SCALE GENOMIC DNA]</scope>
    <source>
        <strain evidence="2 3">R142</strain>
    </source>
</reference>
<name>A0A545SXP0_9GAMM</name>
<protein>
    <submittedName>
        <fullName evidence="2">Uncharacterized protein</fullName>
    </submittedName>
</protein>